<feature type="transmembrane region" description="Helical" evidence="2">
    <location>
        <begin position="238"/>
        <end position="261"/>
    </location>
</feature>
<proteinExistence type="predicted"/>
<protein>
    <recommendedName>
        <fullName evidence="5">Transmembrane protein</fullName>
    </recommendedName>
</protein>
<dbReference type="CDD" id="cd12087">
    <property type="entry name" value="TM_EGFR-like"/>
    <property type="match status" value="1"/>
</dbReference>
<feature type="compositionally biased region" description="Polar residues" evidence="1">
    <location>
        <begin position="347"/>
        <end position="361"/>
    </location>
</feature>
<dbReference type="Proteomes" id="UP000186601">
    <property type="component" value="Unassembled WGS sequence"/>
</dbReference>
<evidence type="ECO:0000256" key="1">
    <source>
        <dbReference type="SAM" id="MobiDB-lite"/>
    </source>
</evidence>
<feature type="compositionally biased region" description="Low complexity" evidence="1">
    <location>
        <begin position="191"/>
        <end position="215"/>
    </location>
</feature>
<reference evidence="3 4" key="1">
    <citation type="submission" date="2018-02" db="EMBL/GenBank/DDBJ databases">
        <title>Genome sequence of the basidiomycete white-rot fungus Phlebia centrifuga.</title>
        <authorList>
            <person name="Granchi Z."/>
            <person name="Peng M."/>
            <person name="de Vries R.P."/>
            <person name="Hilden K."/>
            <person name="Makela M.R."/>
            <person name="Grigoriev I."/>
            <person name="Riley R."/>
        </authorList>
    </citation>
    <scope>NUCLEOTIDE SEQUENCE [LARGE SCALE GENOMIC DNA]</scope>
    <source>
        <strain evidence="3 4">FBCC195</strain>
    </source>
</reference>
<feature type="region of interest" description="Disordered" evidence="1">
    <location>
        <begin position="185"/>
        <end position="215"/>
    </location>
</feature>
<organism evidence="3 4">
    <name type="scientific">Hermanssonia centrifuga</name>
    <dbReference type="NCBI Taxonomy" id="98765"/>
    <lineage>
        <taxon>Eukaryota</taxon>
        <taxon>Fungi</taxon>
        <taxon>Dikarya</taxon>
        <taxon>Basidiomycota</taxon>
        <taxon>Agaricomycotina</taxon>
        <taxon>Agaricomycetes</taxon>
        <taxon>Polyporales</taxon>
        <taxon>Meruliaceae</taxon>
        <taxon>Hermanssonia</taxon>
    </lineage>
</organism>
<evidence type="ECO:0000256" key="2">
    <source>
        <dbReference type="SAM" id="Phobius"/>
    </source>
</evidence>
<dbReference type="AlphaFoldDB" id="A0A2R6PFX4"/>
<accession>A0A2R6PFX4</accession>
<name>A0A2R6PFX4_9APHY</name>
<evidence type="ECO:0000313" key="4">
    <source>
        <dbReference type="Proteomes" id="UP000186601"/>
    </source>
</evidence>
<keyword evidence="4" id="KW-1185">Reference proteome</keyword>
<dbReference type="STRING" id="98765.A0A2R6PFX4"/>
<gene>
    <name evidence="3" type="ORF">PHLCEN_2v4918</name>
</gene>
<feature type="transmembrane region" description="Helical" evidence="2">
    <location>
        <begin position="76"/>
        <end position="98"/>
    </location>
</feature>
<keyword evidence="2" id="KW-0472">Membrane</keyword>
<dbReference type="EMBL" id="MLYV02000498">
    <property type="protein sequence ID" value="PSR90356.1"/>
    <property type="molecule type" value="Genomic_DNA"/>
</dbReference>
<keyword evidence="2" id="KW-0812">Transmembrane</keyword>
<evidence type="ECO:0000313" key="3">
    <source>
        <dbReference type="EMBL" id="PSR90356.1"/>
    </source>
</evidence>
<evidence type="ECO:0008006" key="5">
    <source>
        <dbReference type="Google" id="ProtNLM"/>
    </source>
</evidence>
<sequence>MHSRLFQDVAQAALVNTTLDVSDPQLVYSPTNEWTFSEYIGSQIDTIRSATFNPATNSSNTTQTASLQFNGASPAYHLPSFVLLIYLLGSAIYVVGLISHSRFDAVRASDIRFYIDGQLSGNFTAPDPGTGGQGLYTENATLYANSSIPNGSHNFTVQNGRQGGSPSLTVLDYIVYTSDDAESAPQVIQQSPTSSPSSNQSSSTFASSSTSSSTISVMPTTSVSLSAGSSISAHTKDVIIASAVSVGLFVMALLAIILILYRRRSKPQVDPQDDTSTRNLWAPVPFVLHQQTNIAVSVPARLITRTMGMMGQSKRAAPDLLQPQDLHNAALDPPVSLLIDSPFAGEASTSNQPGPSSSNIQHPAHNNWASGASEIAASDVPPPYQSVQGGDQR</sequence>
<keyword evidence="2" id="KW-1133">Transmembrane helix</keyword>
<feature type="region of interest" description="Disordered" evidence="1">
    <location>
        <begin position="344"/>
        <end position="393"/>
    </location>
</feature>
<comment type="caution">
    <text evidence="3">The sequence shown here is derived from an EMBL/GenBank/DDBJ whole genome shotgun (WGS) entry which is preliminary data.</text>
</comment>